<dbReference type="EMBL" id="CAVMJV010000002">
    <property type="protein sequence ID" value="CAK5014304.1"/>
    <property type="molecule type" value="Genomic_DNA"/>
</dbReference>
<evidence type="ECO:0000313" key="2">
    <source>
        <dbReference type="Proteomes" id="UP001497535"/>
    </source>
</evidence>
<proteinExistence type="predicted"/>
<organism evidence="1 2">
    <name type="scientific">Meloidogyne enterolobii</name>
    <name type="common">Root-knot nematode worm</name>
    <name type="synonym">Meloidogyne mayaguensis</name>
    <dbReference type="NCBI Taxonomy" id="390850"/>
    <lineage>
        <taxon>Eukaryota</taxon>
        <taxon>Metazoa</taxon>
        <taxon>Ecdysozoa</taxon>
        <taxon>Nematoda</taxon>
        <taxon>Chromadorea</taxon>
        <taxon>Rhabditida</taxon>
        <taxon>Tylenchina</taxon>
        <taxon>Tylenchomorpha</taxon>
        <taxon>Tylenchoidea</taxon>
        <taxon>Meloidogynidae</taxon>
        <taxon>Meloidogyninae</taxon>
        <taxon>Meloidogyne</taxon>
    </lineage>
</organism>
<evidence type="ECO:0000313" key="1">
    <source>
        <dbReference type="EMBL" id="CAK5014304.1"/>
    </source>
</evidence>
<reference evidence="1" key="1">
    <citation type="submission" date="2023-11" db="EMBL/GenBank/DDBJ databases">
        <authorList>
            <person name="Poullet M."/>
        </authorList>
    </citation>
    <scope>NUCLEOTIDE SEQUENCE</scope>
    <source>
        <strain evidence="1">E1834</strain>
    </source>
</reference>
<name>A0ACB0XRZ7_MELEN</name>
<dbReference type="Proteomes" id="UP001497535">
    <property type="component" value="Unassembled WGS sequence"/>
</dbReference>
<gene>
    <name evidence="1" type="ORF">MENTE1834_LOCUS2669</name>
</gene>
<keyword evidence="2" id="KW-1185">Reference proteome</keyword>
<protein>
    <submittedName>
        <fullName evidence="1">Uncharacterized protein</fullName>
    </submittedName>
</protein>
<sequence>MSHFLGLEFSGGFGNASLNSSFMGQYLMPRNLIFSPGSRSSSGISSIISLLLLTNSRSFIFAVAKSFVASRQFCFPSEIEEAVRSKLST</sequence>
<comment type="caution">
    <text evidence="1">The sequence shown here is derived from an EMBL/GenBank/DDBJ whole genome shotgun (WGS) entry which is preliminary data.</text>
</comment>
<accession>A0ACB0XRZ7</accession>